<feature type="active site" evidence="3">
    <location>
        <position position="146"/>
    </location>
</feature>
<dbReference type="EMBL" id="JAANYQ010000007">
    <property type="protein sequence ID" value="KAF4123110.1"/>
    <property type="molecule type" value="Genomic_DNA"/>
</dbReference>
<evidence type="ECO:0000313" key="5">
    <source>
        <dbReference type="EMBL" id="KAF4123110.1"/>
    </source>
</evidence>
<dbReference type="SUPFAM" id="SSF53474">
    <property type="entry name" value="alpha/beta-Hydrolases"/>
    <property type="match status" value="1"/>
</dbReference>
<comment type="similarity">
    <text evidence="1">Belongs to the 'GDXG' lipolytic enzyme family.</text>
</comment>
<reference evidence="5" key="1">
    <citation type="submission" date="2020-03" db="EMBL/GenBank/DDBJ databases">
        <title>Site-based positive gene gene selection in Geosmithia morbida across the United States reveals a broad range of putative effectors and factors for local host and environmental adapation.</title>
        <authorList>
            <person name="Onufrak A."/>
            <person name="Murdoch R.W."/>
            <person name="Gazis R."/>
            <person name="Huff M."/>
            <person name="Staton M."/>
            <person name="Klingeman W."/>
            <person name="Hadziabdic D."/>
        </authorList>
    </citation>
    <scope>NUCLEOTIDE SEQUENCE</scope>
    <source>
        <strain evidence="5">1262</strain>
    </source>
</reference>
<dbReference type="GO" id="GO:0016787">
    <property type="term" value="F:hydrolase activity"/>
    <property type="evidence" value="ECO:0007669"/>
    <property type="project" value="UniProtKB-KW"/>
</dbReference>
<dbReference type="OrthoDB" id="408631at2759"/>
<dbReference type="InterPro" id="IPR050300">
    <property type="entry name" value="GDXG_lipolytic_enzyme"/>
</dbReference>
<dbReference type="PROSITE" id="PS01174">
    <property type="entry name" value="LIPASE_GDXG_SER"/>
    <property type="match status" value="1"/>
</dbReference>
<sequence>MSQLTEEDSLQTPPADDPSALLGRFVHPVQLHQGVHRIRRLHRPGLRRLEGIWVTHDPDRQPDVVVYYVHGGGFALGSTYFYLEFQMALNSLLVDAGYNNPAIFSVEYTLVPDGLYPMQLNEIIRGYEHILRVAGDASRVCVAGDSAGGTLVLSLLQVLGNTQTRGPSRKDVELLDASTAIAHGTTLPIPGMATLISPWVTLMSSTLFSPSGADYLDPRTLRLYARKYAGESGARRYPASPGSCDEEQVWRSSSPGRGYFVIYGEDEVFASDIENFVRIQERLGVEIRTEKVEARVHAWPVVSLFASSTEDARLGGLRSIVDEIRNRI</sequence>
<feature type="domain" description="Alpha/beta hydrolase fold-3" evidence="4">
    <location>
        <begin position="66"/>
        <end position="299"/>
    </location>
</feature>
<dbReference type="PANTHER" id="PTHR48081">
    <property type="entry name" value="AB HYDROLASE SUPERFAMILY PROTEIN C4A8.06C"/>
    <property type="match status" value="1"/>
</dbReference>
<keyword evidence="2" id="KW-0378">Hydrolase</keyword>
<proteinExistence type="inferred from homology"/>
<evidence type="ECO:0000256" key="3">
    <source>
        <dbReference type="PROSITE-ProRule" id="PRU10038"/>
    </source>
</evidence>
<comment type="caution">
    <text evidence="5">The sequence shown here is derived from an EMBL/GenBank/DDBJ whole genome shotgun (WGS) entry which is preliminary data.</text>
</comment>
<dbReference type="InterPro" id="IPR033140">
    <property type="entry name" value="Lipase_GDXG_put_SER_AS"/>
</dbReference>
<dbReference type="Proteomes" id="UP000749293">
    <property type="component" value="Unassembled WGS sequence"/>
</dbReference>
<dbReference type="InterPro" id="IPR013094">
    <property type="entry name" value="AB_hydrolase_3"/>
</dbReference>
<gene>
    <name evidence="5" type="ORF">GMORB2_6658</name>
</gene>
<dbReference type="PANTHER" id="PTHR48081:SF2">
    <property type="entry name" value="ALPHA_BETA-HYDROLASE"/>
    <property type="match status" value="1"/>
</dbReference>
<dbReference type="Gene3D" id="3.40.50.1820">
    <property type="entry name" value="alpha/beta hydrolase"/>
    <property type="match status" value="1"/>
</dbReference>
<dbReference type="GeneID" id="55972883"/>
<evidence type="ECO:0000256" key="2">
    <source>
        <dbReference type="ARBA" id="ARBA00022801"/>
    </source>
</evidence>
<dbReference type="InterPro" id="IPR029058">
    <property type="entry name" value="AB_hydrolase_fold"/>
</dbReference>
<evidence type="ECO:0000256" key="1">
    <source>
        <dbReference type="ARBA" id="ARBA00010515"/>
    </source>
</evidence>
<dbReference type="Pfam" id="PF07859">
    <property type="entry name" value="Abhydrolase_3"/>
    <property type="match status" value="1"/>
</dbReference>
<dbReference type="AlphaFoldDB" id="A0A9P5D4U1"/>
<protein>
    <recommendedName>
        <fullName evidence="4">Alpha/beta hydrolase fold-3 domain-containing protein</fullName>
    </recommendedName>
</protein>
<accession>A0A9P5D4U1</accession>
<evidence type="ECO:0000259" key="4">
    <source>
        <dbReference type="Pfam" id="PF07859"/>
    </source>
</evidence>
<dbReference type="RefSeq" id="XP_035321762.1">
    <property type="nucleotide sequence ID" value="XM_035468628.1"/>
</dbReference>
<keyword evidence="6" id="KW-1185">Reference proteome</keyword>
<evidence type="ECO:0000313" key="6">
    <source>
        <dbReference type="Proteomes" id="UP000749293"/>
    </source>
</evidence>
<name>A0A9P5D4U1_9HYPO</name>
<organism evidence="5 6">
    <name type="scientific">Geosmithia morbida</name>
    <dbReference type="NCBI Taxonomy" id="1094350"/>
    <lineage>
        <taxon>Eukaryota</taxon>
        <taxon>Fungi</taxon>
        <taxon>Dikarya</taxon>
        <taxon>Ascomycota</taxon>
        <taxon>Pezizomycotina</taxon>
        <taxon>Sordariomycetes</taxon>
        <taxon>Hypocreomycetidae</taxon>
        <taxon>Hypocreales</taxon>
        <taxon>Bionectriaceae</taxon>
        <taxon>Geosmithia</taxon>
    </lineage>
</organism>